<sequence>MKILFPSPLVHKLIAVSAVLLATALAGGCATPTTSQGMTPTAIQTAARHDKTVSLKVSGGQETEAIGKSQISNAAYAQALTDAINNSKIFSSVIQGNGGDYLLTVTIFNMDQLLFGLTFMVKMEAGWQLKRVSDGSMVWQESIKSENTATTGDAFAAVTRLRLATEGAARKNIEQGLSRISALKL</sequence>
<dbReference type="AlphaFoldDB" id="A0A935W4X8"/>
<feature type="signal peptide" evidence="1">
    <location>
        <begin position="1"/>
        <end position="26"/>
    </location>
</feature>
<name>A0A935W4X8_9PROT</name>
<dbReference type="SUPFAM" id="SSF159594">
    <property type="entry name" value="XCC0632-like"/>
    <property type="match status" value="1"/>
</dbReference>
<proteinExistence type="predicted"/>
<organism evidence="2 3">
    <name type="scientific">Candidatus Accumulibacter affinis</name>
    <dbReference type="NCBI Taxonomy" id="2954384"/>
    <lineage>
        <taxon>Bacteria</taxon>
        <taxon>Pseudomonadati</taxon>
        <taxon>Pseudomonadota</taxon>
        <taxon>Betaproteobacteria</taxon>
        <taxon>Candidatus Accumulibacter</taxon>
    </lineage>
</organism>
<dbReference type="EMBL" id="JADJOT010000009">
    <property type="protein sequence ID" value="MBK7954569.1"/>
    <property type="molecule type" value="Genomic_DNA"/>
</dbReference>
<feature type="chain" id="PRO_5037772567" description="Lipoprotein" evidence="1">
    <location>
        <begin position="27"/>
        <end position="185"/>
    </location>
</feature>
<dbReference type="Gene3D" id="3.40.50.10610">
    <property type="entry name" value="ABC-type transport auxiliary lipoprotein component"/>
    <property type="match status" value="1"/>
</dbReference>
<gene>
    <name evidence="2" type="ORF">IPK02_11765</name>
</gene>
<evidence type="ECO:0008006" key="4">
    <source>
        <dbReference type="Google" id="ProtNLM"/>
    </source>
</evidence>
<evidence type="ECO:0000313" key="2">
    <source>
        <dbReference type="EMBL" id="MBK7954569.1"/>
    </source>
</evidence>
<keyword evidence="1" id="KW-0732">Signal</keyword>
<reference evidence="2 3" key="1">
    <citation type="submission" date="2020-10" db="EMBL/GenBank/DDBJ databases">
        <title>Connecting structure to function with the recovery of over 1000 high-quality activated sludge metagenome-assembled genomes encoding full-length rRNA genes using long-read sequencing.</title>
        <authorList>
            <person name="Singleton C.M."/>
            <person name="Petriglieri F."/>
            <person name="Kristensen J.M."/>
            <person name="Kirkegaard R.H."/>
            <person name="Michaelsen T.Y."/>
            <person name="Andersen M.H."/>
            <person name="Karst S.M."/>
            <person name="Dueholm M.S."/>
            <person name="Nielsen P.H."/>
            <person name="Albertsen M."/>
        </authorList>
    </citation>
    <scope>NUCLEOTIDE SEQUENCE [LARGE SCALE GENOMIC DNA]</scope>
    <source>
        <strain evidence="2">Fred_18-Q3-R57-64_BAT3C.720</strain>
    </source>
</reference>
<dbReference type="PROSITE" id="PS51257">
    <property type="entry name" value="PROKAR_LIPOPROTEIN"/>
    <property type="match status" value="1"/>
</dbReference>
<evidence type="ECO:0000313" key="3">
    <source>
        <dbReference type="Proteomes" id="UP000706151"/>
    </source>
</evidence>
<accession>A0A935W4X8</accession>
<comment type="caution">
    <text evidence="2">The sequence shown here is derived from an EMBL/GenBank/DDBJ whole genome shotgun (WGS) entry which is preliminary data.</text>
</comment>
<evidence type="ECO:0000256" key="1">
    <source>
        <dbReference type="SAM" id="SignalP"/>
    </source>
</evidence>
<dbReference type="Proteomes" id="UP000706151">
    <property type="component" value="Unassembled WGS sequence"/>
</dbReference>
<protein>
    <recommendedName>
        <fullName evidence="4">Lipoprotein</fullName>
    </recommendedName>
</protein>